<evidence type="ECO:0000313" key="1">
    <source>
        <dbReference type="EMBL" id="KAG8570012.1"/>
    </source>
</evidence>
<proteinExistence type="predicted"/>
<evidence type="ECO:0000313" key="2">
    <source>
        <dbReference type="Proteomes" id="UP000824782"/>
    </source>
</evidence>
<dbReference type="EMBL" id="WNYA01000006">
    <property type="protein sequence ID" value="KAG8570012.1"/>
    <property type="molecule type" value="Genomic_DNA"/>
</dbReference>
<organism evidence="1 2">
    <name type="scientific">Engystomops pustulosus</name>
    <name type="common">Tungara frog</name>
    <name type="synonym">Physalaemus pustulosus</name>
    <dbReference type="NCBI Taxonomy" id="76066"/>
    <lineage>
        <taxon>Eukaryota</taxon>
        <taxon>Metazoa</taxon>
        <taxon>Chordata</taxon>
        <taxon>Craniata</taxon>
        <taxon>Vertebrata</taxon>
        <taxon>Euteleostomi</taxon>
        <taxon>Amphibia</taxon>
        <taxon>Batrachia</taxon>
        <taxon>Anura</taxon>
        <taxon>Neobatrachia</taxon>
        <taxon>Hyloidea</taxon>
        <taxon>Leptodactylidae</taxon>
        <taxon>Leiuperinae</taxon>
        <taxon>Engystomops</taxon>
    </lineage>
</organism>
<dbReference type="AlphaFoldDB" id="A0AAV7BBQ6"/>
<comment type="caution">
    <text evidence="1">The sequence shown here is derived from an EMBL/GenBank/DDBJ whole genome shotgun (WGS) entry which is preliminary data.</text>
</comment>
<gene>
    <name evidence="1" type="ORF">GDO81_014644</name>
</gene>
<dbReference type="Proteomes" id="UP000824782">
    <property type="component" value="Unassembled WGS sequence"/>
</dbReference>
<reference evidence="1" key="1">
    <citation type="thesis" date="2020" institute="ProQuest LLC" country="789 East Eisenhower Parkway, Ann Arbor, MI, USA">
        <title>Comparative Genomics and Chromosome Evolution.</title>
        <authorList>
            <person name="Mudd A.B."/>
        </authorList>
    </citation>
    <scope>NUCLEOTIDE SEQUENCE</scope>
    <source>
        <strain evidence="1">237g6f4</strain>
        <tissue evidence="1">Blood</tissue>
    </source>
</reference>
<keyword evidence="2" id="KW-1185">Reference proteome</keyword>
<name>A0AAV7BBQ6_ENGPU</name>
<protein>
    <submittedName>
        <fullName evidence="1">Uncharacterized protein</fullName>
    </submittedName>
</protein>
<accession>A0AAV7BBQ6</accession>
<sequence length="119" mass="13510">MPDNQCHCPQLNDVSACTVQGRRKSGNTLPSTIHHCLHFCIVMHGRGKPGTTLPSNLCHCHLVEDSWPWLPTSMHCACADITNMRAEVRGRAERLTFSHGRGRRIKVVCREHKKCTRKR</sequence>